<dbReference type="PANTHER" id="PTHR46211:SF1">
    <property type="entry name" value="GLYCEROPHOSPHODIESTER PHOSPHODIESTERASE, CYTOPLASMIC"/>
    <property type="match status" value="1"/>
</dbReference>
<evidence type="ECO:0000313" key="3">
    <source>
        <dbReference type="EMBL" id="SEA78531.1"/>
    </source>
</evidence>
<protein>
    <submittedName>
        <fullName evidence="3">Glycerophosphoryl diester phosphodiesterase</fullName>
    </submittedName>
</protein>
<dbReference type="Pfam" id="PF03009">
    <property type="entry name" value="GDPD"/>
    <property type="match status" value="1"/>
</dbReference>
<sequence>MKKNLLLKTFAALLLLLTTTAAQAAEPMLALEKYTVPVGVPGAAVGRFSTEVPVVLADDPSGLFEIADNRLKLRKKAVVTASSPILFEIEVACGDAQKRFTIVKDEFIRNKVVAHRGAWKGYGYHQNSRHSLRKAIELGCEASEFDAWLTKDKYIAINHDYEYDGMIVELSKLADMRRVILEQGEVMATLDEYLDIIRGQNRTRLVLELKSMPTNKIGLELADAAVAMVHKMGAQAWVDYISFDYEVLKRVRALDPTAHIAYLGAVVPMDQQKIEGMNGIDYHFSQFDNMPRLYDRARMLGLTINVWTVNDPKIMERMLDMGVDFITTDEPAMLLEMIEKRNER</sequence>
<dbReference type="GO" id="GO:0006629">
    <property type="term" value="P:lipid metabolic process"/>
    <property type="evidence" value="ECO:0007669"/>
    <property type="project" value="InterPro"/>
</dbReference>
<proteinExistence type="predicted"/>
<accession>A0A1H4E0I9</accession>
<feature type="chain" id="PRO_5010374234" evidence="1">
    <location>
        <begin position="25"/>
        <end position="344"/>
    </location>
</feature>
<dbReference type="PANTHER" id="PTHR46211">
    <property type="entry name" value="GLYCEROPHOSPHORYL DIESTER PHOSPHODIESTERASE"/>
    <property type="match status" value="1"/>
</dbReference>
<dbReference type="InterPro" id="IPR030395">
    <property type="entry name" value="GP_PDE_dom"/>
</dbReference>
<dbReference type="AlphaFoldDB" id="A0A1H4E0I9"/>
<dbReference type="OrthoDB" id="9776255at2"/>
<dbReference type="RefSeq" id="WP_010266577.1">
    <property type="nucleotide sequence ID" value="NZ_CAEG01000021.1"/>
</dbReference>
<name>A0A1H4E0I9_9BACT</name>
<dbReference type="SUPFAM" id="SSF51695">
    <property type="entry name" value="PLC-like phosphodiesterases"/>
    <property type="match status" value="1"/>
</dbReference>
<feature type="signal peptide" evidence="1">
    <location>
        <begin position="1"/>
        <end position="24"/>
    </location>
</feature>
<dbReference type="Gene3D" id="3.20.20.190">
    <property type="entry name" value="Phosphatidylinositol (PI) phosphodiesterase"/>
    <property type="match status" value="1"/>
</dbReference>
<dbReference type="STRING" id="1033731.SAMN05444145_106122"/>
<reference evidence="3 4" key="1">
    <citation type="submission" date="2016-10" db="EMBL/GenBank/DDBJ databases">
        <authorList>
            <person name="de Groot N.N."/>
        </authorList>
    </citation>
    <scope>NUCLEOTIDE SEQUENCE [LARGE SCALE GENOMIC DNA]</scope>
    <source>
        <strain evidence="3 4">DSM 25383</strain>
    </source>
</reference>
<dbReference type="GO" id="GO:0008081">
    <property type="term" value="F:phosphoric diester hydrolase activity"/>
    <property type="evidence" value="ECO:0007669"/>
    <property type="project" value="InterPro"/>
</dbReference>
<keyword evidence="4" id="KW-1185">Reference proteome</keyword>
<dbReference type="EMBL" id="FNRI01000006">
    <property type="protein sequence ID" value="SEA78531.1"/>
    <property type="molecule type" value="Genomic_DNA"/>
</dbReference>
<gene>
    <name evidence="3" type="ORF">SAMN05444145_106122</name>
</gene>
<dbReference type="PROSITE" id="PS51704">
    <property type="entry name" value="GP_PDE"/>
    <property type="match status" value="1"/>
</dbReference>
<evidence type="ECO:0000256" key="1">
    <source>
        <dbReference type="SAM" id="SignalP"/>
    </source>
</evidence>
<organism evidence="3 4">
    <name type="scientific">Alistipes timonensis JC136</name>
    <dbReference type="NCBI Taxonomy" id="1033731"/>
    <lineage>
        <taxon>Bacteria</taxon>
        <taxon>Pseudomonadati</taxon>
        <taxon>Bacteroidota</taxon>
        <taxon>Bacteroidia</taxon>
        <taxon>Bacteroidales</taxon>
        <taxon>Rikenellaceae</taxon>
        <taxon>Alistipes</taxon>
    </lineage>
</organism>
<keyword evidence="1" id="KW-0732">Signal</keyword>
<evidence type="ECO:0000313" key="4">
    <source>
        <dbReference type="Proteomes" id="UP000183253"/>
    </source>
</evidence>
<evidence type="ECO:0000259" key="2">
    <source>
        <dbReference type="PROSITE" id="PS51704"/>
    </source>
</evidence>
<feature type="domain" description="GP-PDE" evidence="2">
    <location>
        <begin position="110"/>
        <end position="338"/>
    </location>
</feature>
<dbReference type="Proteomes" id="UP000183253">
    <property type="component" value="Unassembled WGS sequence"/>
</dbReference>
<dbReference type="InterPro" id="IPR017946">
    <property type="entry name" value="PLC-like_Pdiesterase_TIM-brl"/>
</dbReference>